<gene>
    <name evidence="6" type="ORF">CSUB8521_0284</name>
</gene>
<dbReference type="HOGENOM" id="CLU_039613_6_1_7"/>
<organism evidence="6 7">
    <name type="scientific">Campylobacter subantarcticus LMG 24374</name>
    <dbReference type="NCBI Taxonomy" id="1388751"/>
    <lineage>
        <taxon>Bacteria</taxon>
        <taxon>Pseudomonadati</taxon>
        <taxon>Campylobacterota</taxon>
        <taxon>Epsilonproteobacteria</taxon>
        <taxon>Campylobacterales</taxon>
        <taxon>Campylobacteraceae</taxon>
        <taxon>Campylobacter</taxon>
    </lineage>
</organism>
<protein>
    <submittedName>
        <fullName evidence="6">Transcriptional regulator, LysR family</fullName>
    </submittedName>
</protein>
<keyword evidence="4" id="KW-0804">Transcription</keyword>
<dbReference type="KEGG" id="csm:CSUB8521_0284"/>
<keyword evidence="3" id="KW-0238">DNA-binding</keyword>
<dbReference type="InterPro" id="IPR036388">
    <property type="entry name" value="WH-like_DNA-bd_sf"/>
</dbReference>
<dbReference type="Pfam" id="PF00126">
    <property type="entry name" value="HTH_1"/>
    <property type="match status" value="1"/>
</dbReference>
<dbReference type="PANTHER" id="PTHR30126">
    <property type="entry name" value="HTH-TYPE TRANSCRIPTIONAL REGULATOR"/>
    <property type="match status" value="1"/>
</dbReference>
<proteinExistence type="inferred from homology"/>
<evidence type="ECO:0000259" key="5">
    <source>
        <dbReference type="PROSITE" id="PS50931"/>
    </source>
</evidence>
<dbReference type="EMBL" id="CP007772">
    <property type="protein sequence ID" value="AJC90177.1"/>
    <property type="molecule type" value="Genomic_DNA"/>
</dbReference>
<dbReference type="SUPFAM" id="SSF53850">
    <property type="entry name" value="Periplasmic binding protein-like II"/>
    <property type="match status" value="1"/>
</dbReference>
<dbReference type="InterPro" id="IPR005119">
    <property type="entry name" value="LysR_subst-bd"/>
</dbReference>
<comment type="similarity">
    <text evidence="1">Belongs to the LysR transcriptional regulatory family.</text>
</comment>
<evidence type="ECO:0000313" key="7">
    <source>
        <dbReference type="Proteomes" id="UP000031135"/>
    </source>
</evidence>
<dbReference type="Pfam" id="PF03466">
    <property type="entry name" value="LysR_substrate"/>
    <property type="match status" value="1"/>
</dbReference>
<dbReference type="PANTHER" id="PTHR30126:SF94">
    <property type="entry name" value="LYSR FAMILY TRANSCRIPTIONAL REGULATOR"/>
    <property type="match status" value="1"/>
</dbReference>
<evidence type="ECO:0000256" key="3">
    <source>
        <dbReference type="ARBA" id="ARBA00023125"/>
    </source>
</evidence>
<dbReference type="InterPro" id="IPR036390">
    <property type="entry name" value="WH_DNA-bd_sf"/>
</dbReference>
<dbReference type="InterPro" id="IPR000847">
    <property type="entry name" value="LysR_HTH_N"/>
</dbReference>
<evidence type="ECO:0000256" key="4">
    <source>
        <dbReference type="ARBA" id="ARBA00023163"/>
    </source>
</evidence>
<evidence type="ECO:0000313" key="6">
    <source>
        <dbReference type="EMBL" id="AJC90177.1"/>
    </source>
</evidence>
<dbReference type="GO" id="GO:0000976">
    <property type="term" value="F:transcription cis-regulatory region binding"/>
    <property type="evidence" value="ECO:0007669"/>
    <property type="project" value="TreeGrafter"/>
</dbReference>
<dbReference type="PROSITE" id="PS50931">
    <property type="entry name" value="HTH_LYSR"/>
    <property type="match status" value="1"/>
</dbReference>
<dbReference type="SUPFAM" id="SSF46785">
    <property type="entry name" value="Winged helix' DNA-binding domain"/>
    <property type="match status" value="1"/>
</dbReference>
<evidence type="ECO:0000256" key="1">
    <source>
        <dbReference type="ARBA" id="ARBA00009437"/>
    </source>
</evidence>
<dbReference type="PRINTS" id="PR00039">
    <property type="entry name" value="HTHLYSR"/>
</dbReference>
<evidence type="ECO:0000256" key="2">
    <source>
        <dbReference type="ARBA" id="ARBA00023015"/>
    </source>
</evidence>
<dbReference type="Gene3D" id="1.10.10.10">
    <property type="entry name" value="Winged helix-like DNA-binding domain superfamily/Winged helix DNA-binding domain"/>
    <property type="match status" value="1"/>
</dbReference>
<sequence length="287" mass="33191">MTLKQIRYFQALCHNLNLRSCAKELNITQSALSLAISELEKSLNTLLFDRNAKFFSLNEKGRLFLKQVEPLMLELERIEKSMQNDQSYELNLKVSQNVGTYLLGSFLDQKTENIKLILSLDNTKNIIKAVLDKEVDIGLIEGICKDKDIKKIKICDDELIVVSNKDLKKAFFIDELSSFKWLTREHGSGAKEVFMSALPKDVRLNIAYELNSTAMIKELVKHGDFLAVLPQFSVKEELENKKLFQVRLKNFKISRELCLIYHKSKKPNENFSKLCEFLKFCIQKDLV</sequence>
<dbReference type="RefSeq" id="WP_039662731.1">
    <property type="nucleotide sequence ID" value="NZ_CP007772.1"/>
</dbReference>
<feature type="domain" description="HTH lysR-type" evidence="5">
    <location>
        <begin position="1"/>
        <end position="58"/>
    </location>
</feature>
<dbReference type="GO" id="GO:0003700">
    <property type="term" value="F:DNA-binding transcription factor activity"/>
    <property type="evidence" value="ECO:0007669"/>
    <property type="project" value="InterPro"/>
</dbReference>
<dbReference type="Proteomes" id="UP000031135">
    <property type="component" value="Chromosome"/>
</dbReference>
<keyword evidence="2" id="KW-0805">Transcription regulation</keyword>
<name>A0A0A8H876_9BACT</name>
<dbReference type="OrthoDB" id="5317428at2"/>
<accession>A0A0A8H876</accession>
<reference evidence="6 7" key="1">
    <citation type="journal article" date="2014" name="Genome Biol. Evol.">
        <title>Comparative Genomics of the Campylobacter lari Group.</title>
        <authorList>
            <person name="Miller W.G."/>
            <person name="Yee E."/>
            <person name="Chapman M.H."/>
            <person name="Smith T.P."/>
            <person name="Bono J.L."/>
            <person name="Huynh S."/>
            <person name="Parker C.T."/>
            <person name="Vandamme P."/>
            <person name="Luong K."/>
            <person name="Korlach J."/>
        </authorList>
    </citation>
    <scope>NUCLEOTIDE SEQUENCE [LARGE SCALE GENOMIC DNA]</scope>
    <source>
        <strain evidence="6 7">LMG 24374</strain>
    </source>
</reference>
<dbReference type="AlphaFoldDB" id="A0A0A8H876"/>
<dbReference type="Gene3D" id="3.40.190.10">
    <property type="entry name" value="Periplasmic binding protein-like II"/>
    <property type="match status" value="2"/>
</dbReference>